<dbReference type="Pfam" id="PF00149">
    <property type="entry name" value="Metallophos"/>
    <property type="match status" value="1"/>
</dbReference>
<keyword evidence="3" id="KW-1185">Reference proteome</keyword>
<gene>
    <name evidence="2" type="ORF">PBI_SWIRLEY_50</name>
</gene>
<dbReference type="GO" id="GO:0016787">
    <property type="term" value="F:hydrolase activity"/>
    <property type="evidence" value="ECO:0007669"/>
    <property type="project" value="InterPro"/>
</dbReference>
<dbReference type="OrthoDB" id="5553at10239"/>
<dbReference type="EMBL" id="KM101118">
    <property type="protein sequence ID" value="AIK68915.1"/>
    <property type="molecule type" value="Genomic_DNA"/>
</dbReference>
<name>A0A076YLU6_9CAUD</name>
<dbReference type="KEGG" id="vg:26635340"/>
<evidence type="ECO:0000313" key="2">
    <source>
        <dbReference type="EMBL" id="AIK68915.1"/>
    </source>
</evidence>
<accession>A0A076YLU6</accession>
<dbReference type="InterPro" id="IPR029052">
    <property type="entry name" value="Metallo-depent_PP-like"/>
</dbReference>
<dbReference type="InterPro" id="IPR004843">
    <property type="entry name" value="Calcineurin-like_PHP"/>
</dbReference>
<feature type="domain" description="Calcineurin-like phosphoesterase" evidence="1">
    <location>
        <begin position="5"/>
        <end position="178"/>
    </location>
</feature>
<proteinExistence type="predicted"/>
<evidence type="ECO:0000259" key="1">
    <source>
        <dbReference type="Pfam" id="PF00149"/>
    </source>
</evidence>
<evidence type="ECO:0000313" key="3">
    <source>
        <dbReference type="Proteomes" id="UP000204370"/>
    </source>
</evidence>
<reference evidence="2 3" key="1">
    <citation type="submission" date="2014-06" db="EMBL/GenBank/DDBJ databases">
        <authorList>
            <person name="Delgado B.M."/>
            <person name="Feathers C.T."/>
            <person name="Feeney M.S."/>
            <person name="Feuer K.L."/>
            <person name="Florin D.T."/>
            <person name="Gordon M.B."/>
            <person name="Gorman S.E."/>
            <person name="Grajales M."/>
            <person name="Heckman E.L."/>
            <person name="Juarez M.C."/>
            <person name="Kenna M.A."/>
            <person name="Mageeney C.M."/>
            <person name="Marzillier J.Y."/>
            <person name="Miller B.D."/>
            <person name="Schlegel J.L."/>
            <person name="So C.Y."/>
            <person name="Sternberg R.A."/>
            <person name="Ware V.C."/>
            <person name="Anders K.R."/>
            <person name="Braun M.A."/>
            <person name="Delesalle V.A."/>
            <person name="Hughes L.E."/>
            <person name="Bradley K.W."/>
            <person name="Barker L.P."/>
            <person name="Asai D.J."/>
            <person name="Bowman C.A."/>
            <person name="Russell D.A."/>
            <person name="Pope W.H."/>
            <person name="Jacobs-Sera D."/>
            <person name="Hendrix R.W."/>
            <person name="Hatfull G.F."/>
        </authorList>
    </citation>
    <scope>NUCLEOTIDE SEQUENCE [LARGE SCALE GENOMIC DNA]</scope>
</reference>
<protein>
    <submittedName>
        <fullName evidence="2">Metallophosphoesterase</fullName>
    </submittedName>
</protein>
<dbReference type="Proteomes" id="UP000204370">
    <property type="component" value="Segment"/>
</dbReference>
<dbReference type="RefSeq" id="YP_009208935.1">
    <property type="nucleotide sequence ID" value="NC_028912.1"/>
</dbReference>
<dbReference type="SUPFAM" id="SSF56300">
    <property type="entry name" value="Metallo-dependent phosphatases"/>
    <property type="match status" value="1"/>
</dbReference>
<dbReference type="Gene3D" id="3.60.21.10">
    <property type="match status" value="1"/>
</dbReference>
<dbReference type="GeneID" id="26635340"/>
<sequence length="256" mass="28592">MTEQIVVISDTQIPYDDRRALKAVIRFIGDYQPTKVIHIGDLMDYPQPSRWSEGSRAEFEGSVYRDSEQCKKRFLEPLRAVYDGPVGVHEGNHDERPRVYLEKNAPALAGTEMFNFEKLLDFDGFGVELLPEFYDIAPGWLSTHGHRGGIRLSPIAGNTALNAAKKTLYSIVMGHTHRLGLGSYTYGARGKNSKIVTGLEVGNLMDMRQATYLKGGTANWQQGFGLLTVEGQHVQAKPIQIVRGKFSVDGFTWEVT</sequence>
<organism evidence="2 3">
    <name type="scientific">Mycobacterium phage Swirley</name>
    <dbReference type="NCBI Taxonomy" id="1527534"/>
    <lineage>
        <taxon>Viruses</taxon>
        <taxon>Duplodnaviria</taxon>
        <taxon>Heunggongvirae</taxon>
        <taxon>Uroviricota</taxon>
        <taxon>Caudoviricetes</taxon>
        <taxon>Benedictvirus</taxon>
        <taxon>Benedictvirus swirley</taxon>
    </lineage>
</organism>